<sequence>MQTLSNVKLQIGIEDDKQDDLLKLIISNVEKAMLGYLPGILEVPVELSYIVEEVSVARYYRRGSEGMKSKTIEGFSVSYDNEFDAYHHIFERYQPTNEATRGSVVFF</sequence>
<comment type="caution">
    <text evidence="1">The sequence shown here is derived from an EMBL/GenBank/DDBJ whole genome shotgun (WGS) entry which is preliminary data.</text>
</comment>
<dbReference type="Proteomes" id="UP000233606">
    <property type="component" value="Unassembled WGS sequence"/>
</dbReference>
<evidence type="ECO:0000313" key="2">
    <source>
        <dbReference type="Proteomes" id="UP000233606"/>
    </source>
</evidence>
<gene>
    <name evidence="1" type="ORF">CW682_00065</name>
</gene>
<evidence type="ECO:0000313" key="1">
    <source>
        <dbReference type="EMBL" id="PKE57498.1"/>
    </source>
</evidence>
<accession>A0ACC9MUY8</accession>
<reference evidence="1" key="1">
    <citation type="submission" date="2017-12" db="EMBL/GenBank/DDBJ databases">
        <title>Genomics of Macrococcus caseolyticus.</title>
        <authorList>
            <person name="MacFadyen A.C."/>
            <person name="Paterson G.K."/>
        </authorList>
    </citation>
    <scope>NUCLEOTIDE SEQUENCE</scope>
    <source>
        <strain evidence="1">5459_5_49</strain>
    </source>
</reference>
<dbReference type="EMBL" id="PIWU01000001">
    <property type="protein sequence ID" value="PKE57498.1"/>
    <property type="molecule type" value="Genomic_DNA"/>
</dbReference>
<organism evidence="1 2">
    <name type="scientific">Macrococcoides caseolyticum</name>
    <dbReference type="NCBI Taxonomy" id="69966"/>
    <lineage>
        <taxon>Bacteria</taxon>
        <taxon>Bacillati</taxon>
        <taxon>Bacillota</taxon>
        <taxon>Bacilli</taxon>
        <taxon>Bacillales</taxon>
        <taxon>Staphylococcaceae</taxon>
        <taxon>Macrococcoides</taxon>
    </lineage>
</organism>
<name>A0ACC9MUY8_9STAP</name>
<keyword evidence="2" id="KW-1185">Reference proteome</keyword>
<protein>
    <submittedName>
        <fullName evidence="1">Phage head-tail adapter protein</fullName>
    </submittedName>
</protein>
<proteinExistence type="predicted"/>